<dbReference type="AlphaFoldDB" id="A0A7W5E1R8"/>
<keyword evidence="2" id="KW-1185">Reference proteome</keyword>
<organism evidence="1 2">
    <name type="scientific">Aporhodopirellula rubra</name>
    <dbReference type="NCBI Taxonomy" id="980271"/>
    <lineage>
        <taxon>Bacteria</taxon>
        <taxon>Pseudomonadati</taxon>
        <taxon>Planctomycetota</taxon>
        <taxon>Planctomycetia</taxon>
        <taxon>Pirellulales</taxon>
        <taxon>Pirellulaceae</taxon>
        <taxon>Aporhodopirellula</taxon>
    </lineage>
</organism>
<name>A0A7W5E1R8_9BACT</name>
<protein>
    <recommendedName>
        <fullName evidence="3">DUF4145 domain-containing protein</fullName>
    </recommendedName>
</protein>
<comment type="caution">
    <text evidence="1">The sequence shown here is derived from an EMBL/GenBank/DDBJ whole genome shotgun (WGS) entry which is preliminary data.</text>
</comment>
<evidence type="ECO:0000313" key="1">
    <source>
        <dbReference type="EMBL" id="MBB3208601.1"/>
    </source>
</evidence>
<dbReference type="EMBL" id="JACHXU010000017">
    <property type="protein sequence ID" value="MBB3208601.1"/>
    <property type="molecule type" value="Genomic_DNA"/>
</dbReference>
<proteinExistence type="predicted"/>
<accession>A0A7W5E1R8</accession>
<evidence type="ECO:0000313" key="2">
    <source>
        <dbReference type="Proteomes" id="UP000536179"/>
    </source>
</evidence>
<reference evidence="1 2" key="1">
    <citation type="submission" date="2020-08" db="EMBL/GenBank/DDBJ databases">
        <title>Genomic Encyclopedia of Type Strains, Phase III (KMG-III): the genomes of soil and plant-associated and newly described type strains.</title>
        <authorList>
            <person name="Whitman W."/>
        </authorList>
    </citation>
    <scope>NUCLEOTIDE SEQUENCE [LARGE SCALE GENOMIC DNA]</scope>
    <source>
        <strain evidence="1 2">CECT 8075</strain>
    </source>
</reference>
<evidence type="ECO:0008006" key="3">
    <source>
        <dbReference type="Google" id="ProtNLM"/>
    </source>
</evidence>
<dbReference type="Proteomes" id="UP000536179">
    <property type="component" value="Unassembled WGS sequence"/>
</dbReference>
<dbReference type="RefSeq" id="WP_184306772.1">
    <property type="nucleotide sequence ID" value="NZ_JACHXU010000017.1"/>
</dbReference>
<sequence length="220" mass="24744">MSARERIHDLVRNLIDEGDRVLGTEWKQSGNWVGGAPRFVDLAQFKKWRASCALLVELMGDLADPWREVLARDSPNNIETAIGMQGTLKAIDEALDNDLLVRFEDLVFAEAFSDLVEQAEYLFGQGYVLASGVILRAVLEERLLQMCDRGGCLPTKKRPTIADYNTELYKAKVYDKITMKHVDSMAAIGNDAAHNNPDLQKDDVGRFRHDLISFLQKFAA</sequence>
<gene>
    <name evidence="1" type="ORF">FHS27_004433</name>
</gene>